<feature type="region of interest" description="Disordered" evidence="1">
    <location>
        <begin position="146"/>
        <end position="174"/>
    </location>
</feature>
<reference evidence="3" key="1">
    <citation type="submission" date="2016-11" db="EMBL/GenBank/DDBJ databases">
        <title>The genome sequence of Colletotrichum cuscutae.</title>
        <authorList>
            <person name="Baroncelli R."/>
        </authorList>
    </citation>
    <scope>NUCLEOTIDE SEQUENCE</scope>
    <source>
        <strain evidence="3">IMI 304802</strain>
    </source>
</reference>
<keyword evidence="2" id="KW-0812">Transmembrane</keyword>
<organism evidence="3 4">
    <name type="scientific">Colletotrichum cuscutae</name>
    <dbReference type="NCBI Taxonomy" id="1209917"/>
    <lineage>
        <taxon>Eukaryota</taxon>
        <taxon>Fungi</taxon>
        <taxon>Dikarya</taxon>
        <taxon>Ascomycota</taxon>
        <taxon>Pezizomycotina</taxon>
        <taxon>Sordariomycetes</taxon>
        <taxon>Hypocreomycetidae</taxon>
        <taxon>Glomerellales</taxon>
        <taxon>Glomerellaceae</taxon>
        <taxon>Colletotrichum</taxon>
        <taxon>Colletotrichum acutatum species complex</taxon>
    </lineage>
</organism>
<dbReference type="Proteomes" id="UP001239213">
    <property type="component" value="Unassembled WGS sequence"/>
</dbReference>
<accession>A0AAI9U329</accession>
<feature type="region of interest" description="Disordered" evidence="1">
    <location>
        <begin position="1"/>
        <end position="20"/>
    </location>
</feature>
<evidence type="ECO:0000313" key="3">
    <source>
        <dbReference type="EMBL" id="KAK1450767.1"/>
    </source>
</evidence>
<feature type="region of interest" description="Disordered" evidence="1">
    <location>
        <begin position="284"/>
        <end position="306"/>
    </location>
</feature>
<gene>
    <name evidence="3" type="ORF">CCUS01_02225</name>
</gene>
<name>A0AAI9U329_9PEZI</name>
<dbReference type="AlphaFoldDB" id="A0AAI9U329"/>
<feature type="compositionally biased region" description="Basic and acidic residues" evidence="1">
    <location>
        <begin position="153"/>
        <end position="164"/>
    </location>
</feature>
<comment type="caution">
    <text evidence="3">The sequence shown here is derived from an EMBL/GenBank/DDBJ whole genome shotgun (WGS) entry which is preliminary data.</text>
</comment>
<keyword evidence="2" id="KW-1133">Transmembrane helix</keyword>
<keyword evidence="4" id="KW-1185">Reference proteome</keyword>
<evidence type="ECO:0000256" key="2">
    <source>
        <dbReference type="SAM" id="Phobius"/>
    </source>
</evidence>
<proteinExistence type="predicted"/>
<dbReference type="EMBL" id="MPDP01000304">
    <property type="protein sequence ID" value="KAK1450767.1"/>
    <property type="molecule type" value="Genomic_DNA"/>
</dbReference>
<evidence type="ECO:0000313" key="4">
    <source>
        <dbReference type="Proteomes" id="UP001239213"/>
    </source>
</evidence>
<evidence type="ECO:0000256" key="1">
    <source>
        <dbReference type="SAM" id="MobiDB-lite"/>
    </source>
</evidence>
<feature type="transmembrane region" description="Helical" evidence="2">
    <location>
        <begin position="553"/>
        <end position="579"/>
    </location>
</feature>
<feature type="compositionally biased region" description="Basic residues" evidence="1">
    <location>
        <begin position="1"/>
        <end position="18"/>
    </location>
</feature>
<protein>
    <submittedName>
        <fullName evidence="3">Uncharacterized protein</fullName>
    </submittedName>
</protein>
<sequence>MTRHWAAKAHAPRVKGRKPSLWGKDDHIDILAAVGDNSSMARMRVQFAAYGVTDAIWASALARRPMIVFIKMPSEEYQLAWFPVRTIAAFARTIDEPTCLRKHTPGSGEDLLGLESLSIMKLQEVVAYEVCPKDGRYSRSSVESVRTGTTCGDRGKHRDQEGKTRLSRGVSDNWEDPNTSDISSAYLTEIDQRPMGAWLFLVLLELSRRRHGRGGLGEFEVKDDDETGPGRFTHKDNLAAQKAERDAKGARRDVIQRYWSKLPLSRDTKYRFGGWRQSELVSHGESSMSLQKDREREGRGGVIGYGEEDEDAVSGRSCRARERKVENWSDSRPLSSPSFLDRVVPVLCCTIRVVACKSCFIDASPAPPCMLARNQYLVRILCTDVDAEMLVVVLPPSLQTEESVESCCLRSGAVRVVSAYSVLGRLWFAAAAGDFGAETTDLGRGGPIWVLAGSPDCHASEKKVILRPHASVVPLQECQGHGGEGCGAHSTKVERTFDQVQARGLSPLNVRPRCRVLGVLYPSVSDGIRGCGWEFGENLLRTYNVLVVCIRTLLVISNVLVCIHGAAVGVCFFTCFRFIITGAKKKKQYCHRLTSSVISASPEFKSVYCVGRTRKGGFSAPRDRSAVVTGENCVAGTPAKDVKGPQKTQTGLGARKVCGRRTGGLRKVDRLYSGFGEAIGHGDWDVVVGQWRGGTGVREYVSERIRQNGEKSKELIP</sequence>
<keyword evidence="2" id="KW-0472">Membrane</keyword>